<evidence type="ECO:0000259" key="6">
    <source>
        <dbReference type="PROSITE" id="PS52004"/>
    </source>
</evidence>
<reference evidence="7 8" key="1">
    <citation type="submission" date="2024-10" db="EMBL/GenBank/DDBJ databases">
        <title>The Natural Products Discovery Center: Release of the First 8490 Sequenced Strains for Exploring Actinobacteria Biosynthetic Diversity.</title>
        <authorList>
            <person name="Kalkreuter E."/>
            <person name="Kautsar S.A."/>
            <person name="Yang D."/>
            <person name="Bader C.D."/>
            <person name="Teijaro C.N."/>
            <person name="Fluegel L."/>
            <person name="Davis C.M."/>
            <person name="Simpson J.R."/>
            <person name="Lauterbach L."/>
            <person name="Steele A.D."/>
            <person name="Gui C."/>
            <person name="Meng S."/>
            <person name="Li G."/>
            <person name="Viehrig K."/>
            <person name="Ye F."/>
            <person name="Su P."/>
            <person name="Kiefer A.F."/>
            <person name="Nichols A."/>
            <person name="Cepeda A.J."/>
            <person name="Yan W."/>
            <person name="Fan B."/>
            <person name="Jiang Y."/>
            <person name="Adhikari A."/>
            <person name="Zheng C.-J."/>
            <person name="Schuster L."/>
            <person name="Cowan T.M."/>
            <person name="Smanski M.J."/>
            <person name="Chevrette M.G."/>
            <person name="De Carvalho L.P.S."/>
            <person name="Shen B."/>
        </authorList>
    </citation>
    <scope>NUCLEOTIDE SEQUENCE [LARGE SCALE GENOMIC DNA]</scope>
    <source>
        <strain evidence="7 8">NPDC093086</strain>
    </source>
</reference>
<dbReference type="Pfam" id="PF02801">
    <property type="entry name" value="Ketoacyl-synt_C"/>
    <property type="match status" value="1"/>
</dbReference>
<keyword evidence="1" id="KW-0596">Phosphopantetheine</keyword>
<evidence type="ECO:0000313" key="8">
    <source>
        <dbReference type="Proteomes" id="UP001617907"/>
    </source>
</evidence>
<evidence type="ECO:0000259" key="5">
    <source>
        <dbReference type="PROSITE" id="PS50075"/>
    </source>
</evidence>
<evidence type="ECO:0000256" key="3">
    <source>
        <dbReference type="ARBA" id="ARBA00022679"/>
    </source>
</evidence>
<dbReference type="PANTHER" id="PTHR43775">
    <property type="entry name" value="FATTY ACID SYNTHASE"/>
    <property type="match status" value="1"/>
</dbReference>
<dbReference type="CDD" id="cd00833">
    <property type="entry name" value="PKS"/>
    <property type="match status" value="1"/>
</dbReference>
<feature type="domain" description="Carrier" evidence="5">
    <location>
        <begin position="1093"/>
        <end position="1167"/>
    </location>
</feature>
<keyword evidence="3" id="KW-0808">Transferase</keyword>
<sequence>MSEGSITSQLAVVGMAGRFPGAGDVAAFWRNLTAGAGGIREITQEELTAAKVPPALQADPGYVRRGAPLDGTDLFDAAFFGYSPREAEVADPQHRMFLECAWEALEGAGYRPTAVPGKVGVFGGVAPSAYGMRHVLTRPEVMATITMEQYGMSTTSDALCTMVAYKLGLTGPVVGVQTNCSTSLVAVHLAAQSLLTYDCDMALAGGAAIADPLPVGYRFEDGSIVSPDGAVRSFDADAAGTVVGNGVGVVALKRMADALRDGDHVWAVLLGSAVNNDGAGRAGYGAPGVDGQSTVMSYALAVADVDPGDLDYVECHATGTRLGDSIELAALNRAFPGTAERPRVLSSLKPDIGHLDRASGVAGLIKAVLALHHRVLPATRGYRRPNPALDPGRFTVLTEDRPWPRAARPRRAGVSSFGAGGTNAHVVLQEAAEPPERAAADAGPQLLVLSARTSSALRESVRRLHAWLSEPGGAGADLRDIAHTLQQSRSGFAHRCAVVCAERADAIRALAEPDRLPVAGPVAPSGERVTPRDPHEAAERWLAGADVDFPALHDGPRRRVPLPTYPFERRRYFIERADLPATSVTSAEESGAARAAEATAGRLPDPADWFSHPVWQATPLLGDPDPQTLRRHGPWWVIADGGPGLEAAELLTAAGAEVVCGTGHGPGSGYAGLLAGGPRPRTVLHALLPGRDTDDATAQRLGFHSVRALAGALSEDSRPGPVTLLLCTSGAVEATGGDLRHPGQATLAGLRPVLGQEFGDLTCRLADTDRTTRGADLLREAVLGDSAEPVALRGTDRWVRGFAPVRLGPVPADRPVIRPGSTVLITGGLGTVGTALAERLARRSCSLVLVGRTPLPPEQDWDASGHDARTVDAIAAVRRLRALGAEVLTTAADVADRDAMATALAAARERFGAIDVVIHAAGTQGERYFGFAPTLGAEVCELHFRSKAGGLRVLDTLLAADEAPLRITLSSLAAVLGGVGYGAYAAANAAMDAYARAGGRWLPVNFDTWNLGVDPHGDLGFTMKDFHYDADEGFDVLERCLAVSGRVRQVVVSTGPLRGRLGQWTQPAGGATQETGPGRVRHPRPDLMVGYEPPASPEEAALAEIWGEILGVDGVGVHDSFFDLGGHSLTAVRMMARVRSRFGGFPVAALLENPTVRSFSAVINGRSSR</sequence>
<dbReference type="InterPro" id="IPR036291">
    <property type="entry name" value="NAD(P)-bd_dom_sf"/>
</dbReference>
<dbReference type="SMART" id="SM00822">
    <property type="entry name" value="PKS_KR"/>
    <property type="match status" value="1"/>
</dbReference>
<dbReference type="PANTHER" id="PTHR43775:SF37">
    <property type="entry name" value="SI:DKEY-61P9.11"/>
    <property type="match status" value="1"/>
</dbReference>
<dbReference type="RefSeq" id="WP_350892281.1">
    <property type="nucleotide sequence ID" value="NZ_JBEOTR010000037.1"/>
</dbReference>
<organism evidence="7 8">
    <name type="scientific">Streptomyces ardesiacus</name>
    <dbReference type="NCBI Taxonomy" id="285564"/>
    <lineage>
        <taxon>Bacteria</taxon>
        <taxon>Bacillati</taxon>
        <taxon>Actinomycetota</taxon>
        <taxon>Actinomycetes</taxon>
        <taxon>Kitasatosporales</taxon>
        <taxon>Streptomycetaceae</taxon>
        <taxon>Streptomyces</taxon>
    </lineage>
</organism>
<dbReference type="SUPFAM" id="SSF53901">
    <property type="entry name" value="Thiolase-like"/>
    <property type="match status" value="1"/>
</dbReference>
<dbReference type="InterPro" id="IPR009081">
    <property type="entry name" value="PP-bd_ACP"/>
</dbReference>
<dbReference type="SUPFAM" id="SSF51735">
    <property type="entry name" value="NAD(P)-binding Rossmann-fold domains"/>
    <property type="match status" value="2"/>
</dbReference>
<dbReference type="InterPro" id="IPR014031">
    <property type="entry name" value="Ketoacyl_synth_C"/>
</dbReference>
<dbReference type="Pfam" id="PF16197">
    <property type="entry name" value="KAsynt_C_assoc"/>
    <property type="match status" value="1"/>
</dbReference>
<keyword evidence="2" id="KW-0597">Phosphoprotein</keyword>
<dbReference type="InterPro" id="IPR013968">
    <property type="entry name" value="PKS_KR"/>
</dbReference>
<dbReference type="InterPro" id="IPR020841">
    <property type="entry name" value="PKS_Beta-ketoAc_synthase_dom"/>
</dbReference>
<comment type="caution">
    <text evidence="7">The sequence shown here is derived from an EMBL/GenBank/DDBJ whole genome shotgun (WGS) entry which is preliminary data.</text>
</comment>
<dbReference type="InterPro" id="IPR020806">
    <property type="entry name" value="PKS_PP-bd"/>
</dbReference>
<dbReference type="SMART" id="SM00825">
    <property type="entry name" value="PKS_KS"/>
    <property type="match status" value="1"/>
</dbReference>
<dbReference type="Gene3D" id="1.10.1240.100">
    <property type="match status" value="1"/>
</dbReference>
<name>A0ABW8HKY0_9ACTN</name>
<evidence type="ECO:0000256" key="2">
    <source>
        <dbReference type="ARBA" id="ARBA00022553"/>
    </source>
</evidence>
<feature type="region of interest" description="Disordered" evidence="4">
    <location>
        <begin position="1062"/>
        <end position="1081"/>
    </location>
</feature>
<gene>
    <name evidence="7" type="ORF">ACIQFM_34815</name>
</gene>
<keyword evidence="8" id="KW-1185">Reference proteome</keyword>
<accession>A0ABW8HKY0</accession>
<dbReference type="InterPro" id="IPR002347">
    <property type="entry name" value="SDR_fam"/>
</dbReference>
<dbReference type="PROSITE" id="PS50075">
    <property type="entry name" value="CARRIER"/>
    <property type="match status" value="1"/>
</dbReference>
<evidence type="ECO:0000256" key="1">
    <source>
        <dbReference type="ARBA" id="ARBA00022450"/>
    </source>
</evidence>
<dbReference type="SMART" id="SM00823">
    <property type="entry name" value="PKS_PP"/>
    <property type="match status" value="1"/>
</dbReference>
<dbReference type="Proteomes" id="UP001617907">
    <property type="component" value="Unassembled WGS sequence"/>
</dbReference>
<dbReference type="PROSITE" id="PS52004">
    <property type="entry name" value="KS3_2"/>
    <property type="match status" value="1"/>
</dbReference>
<evidence type="ECO:0000256" key="4">
    <source>
        <dbReference type="SAM" id="MobiDB-lite"/>
    </source>
</evidence>
<dbReference type="InterPro" id="IPR050091">
    <property type="entry name" value="PKS_NRPS_Biosynth_Enz"/>
</dbReference>
<dbReference type="EMBL" id="JBIVPC010000028">
    <property type="protein sequence ID" value="MFJ6041410.1"/>
    <property type="molecule type" value="Genomic_DNA"/>
</dbReference>
<dbReference type="Pfam" id="PF08659">
    <property type="entry name" value="KR"/>
    <property type="match status" value="1"/>
</dbReference>
<dbReference type="Gene3D" id="3.40.50.1820">
    <property type="entry name" value="alpha/beta hydrolase"/>
    <property type="match status" value="1"/>
</dbReference>
<dbReference type="Gene3D" id="3.40.50.720">
    <property type="entry name" value="NAD(P)-binding Rossmann-like Domain"/>
    <property type="match status" value="1"/>
</dbReference>
<dbReference type="PRINTS" id="PR00081">
    <property type="entry name" value="GDHRDH"/>
</dbReference>
<dbReference type="Pfam" id="PF00109">
    <property type="entry name" value="ketoacyl-synt"/>
    <property type="match status" value="1"/>
</dbReference>
<protein>
    <submittedName>
        <fullName evidence="7">SDR family NAD(P)-dependent oxidoreductase</fullName>
    </submittedName>
</protein>
<evidence type="ECO:0000313" key="7">
    <source>
        <dbReference type="EMBL" id="MFJ6041410.1"/>
    </source>
</evidence>
<feature type="domain" description="Ketosynthase family 3 (KS3)" evidence="6">
    <location>
        <begin position="7"/>
        <end position="430"/>
    </location>
</feature>
<dbReference type="Gene3D" id="3.40.47.10">
    <property type="match status" value="1"/>
</dbReference>
<dbReference type="InterPro" id="IPR057326">
    <property type="entry name" value="KR_dom"/>
</dbReference>
<dbReference type="InterPro" id="IPR029058">
    <property type="entry name" value="AB_hydrolase_fold"/>
</dbReference>
<dbReference type="InterPro" id="IPR014030">
    <property type="entry name" value="Ketoacyl_synth_N"/>
</dbReference>
<dbReference type="SUPFAM" id="SSF47336">
    <property type="entry name" value="ACP-like"/>
    <property type="match status" value="1"/>
</dbReference>
<dbReference type="InterPro" id="IPR016039">
    <property type="entry name" value="Thiolase-like"/>
</dbReference>
<dbReference type="InterPro" id="IPR032821">
    <property type="entry name" value="PKS_assoc"/>
</dbReference>
<dbReference type="InterPro" id="IPR036736">
    <property type="entry name" value="ACP-like_sf"/>
</dbReference>
<proteinExistence type="predicted"/>
<dbReference type="Pfam" id="PF00550">
    <property type="entry name" value="PP-binding"/>
    <property type="match status" value="1"/>
</dbReference>